<feature type="compositionally biased region" description="Polar residues" evidence="1">
    <location>
        <begin position="485"/>
        <end position="494"/>
    </location>
</feature>
<dbReference type="GO" id="GO:0003676">
    <property type="term" value="F:nucleic acid binding"/>
    <property type="evidence" value="ECO:0007669"/>
    <property type="project" value="InterPro"/>
</dbReference>
<dbReference type="EMBL" id="WHNP01000165">
    <property type="protein sequence ID" value="MPW23978.1"/>
    <property type="molecule type" value="Genomic_DNA"/>
</dbReference>
<dbReference type="RefSeq" id="WP_152768347.1">
    <property type="nucleotide sequence ID" value="NZ_WHNP01000165.1"/>
</dbReference>
<protein>
    <submittedName>
        <fullName evidence="3">ISNCY family transposase</fullName>
    </submittedName>
</protein>
<dbReference type="PANTHER" id="PTHR35004">
    <property type="entry name" value="TRANSPOSASE RV3428C-RELATED"/>
    <property type="match status" value="1"/>
</dbReference>
<sequence>MAVTERITMTMRELDRFKVIQDVMEGRLKPWRAAERLGLTTRQIRRLVTRYRESGAPGLVSRKRGMPGNRRLDSELAQRALVIVRERYADFGPTLACEKLRECHGVRLAKETVRKLMMEAGLWIPRRQRPPKVYQPRARRACLGELVQIDGSDHRWFEERAPACTLLVYVDDATSRLMALHFTQTESTFSYFEATRAYIERHGKPGALYSDKYSVFRKTGANKDGNSVTHFGRAMYELNIDTFCANSSPAKGRVERAHLTLQDRLVKELRLRGISTIADANAYAPAFMATYNARFAKPPKSDFDAHRPLRADESLELVMTWRESRKVTKSLTVQYDRVMYLLEDTPEHRKLIDRYIEIWEYPDGRIELRADGRVLTCRQYDRLAEIDQGAIVEHKRLGHVLQVSQAIQAQRDNSRIGKAPSRTHLGASTKVQTRSTGKKKQREFNQADVEHAIVDLAQQRPAQPQPRKPGRRSARDRGTDVSALPIQTPSFDTA</sequence>
<accession>A0A7X1NLU9</accession>
<dbReference type="PANTHER" id="PTHR35004:SF7">
    <property type="entry name" value="INTEGRASE PROTEIN"/>
    <property type="match status" value="1"/>
</dbReference>
<dbReference type="Gene3D" id="3.30.420.10">
    <property type="entry name" value="Ribonuclease H-like superfamily/Ribonuclease H"/>
    <property type="match status" value="1"/>
</dbReference>
<evidence type="ECO:0000259" key="2">
    <source>
        <dbReference type="PROSITE" id="PS50994"/>
    </source>
</evidence>
<dbReference type="SUPFAM" id="SSF46689">
    <property type="entry name" value="Homeodomain-like"/>
    <property type="match status" value="1"/>
</dbReference>
<proteinExistence type="predicted"/>
<feature type="region of interest" description="Disordered" evidence="1">
    <location>
        <begin position="409"/>
        <end position="441"/>
    </location>
</feature>
<dbReference type="SUPFAM" id="SSF53098">
    <property type="entry name" value="Ribonuclease H-like"/>
    <property type="match status" value="1"/>
</dbReference>
<comment type="caution">
    <text evidence="3">The sequence shown here is derived from an EMBL/GenBank/DDBJ whole genome shotgun (WGS) entry which is preliminary data.</text>
</comment>
<dbReference type="PROSITE" id="PS50994">
    <property type="entry name" value="INTEGRASE"/>
    <property type="match status" value="1"/>
</dbReference>
<dbReference type="Proteomes" id="UP000484381">
    <property type="component" value="Unassembled WGS sequence"/>
</dbReference>
<dbReference type="AlphaFoldDB" id="A0A7X1NLU9"/>
<feature type="region of interest" description="Disordered" evidence="1">
    <location>
        <begin position="455"/>
        <end position="494"/>
    </location>
</feature>
<feature type="domain" description="Integrase catalytic" evidence="2">
    <location>
        <begin position="132"/>
        <end position="316"/>
    </location>
</feature>
<dbReference type="InterPro" id="IPR047797">
    <property type="entry name" value="ISNCY_transpos"/>
</dbReference>
<dbReference type="GO" id="GO:0015074">
    <property type="term" value="P:DNA integration"/>
    <property type="evidence" value="ECO:0007669"/>
    <property type="project" value="InterPro"/>
</dbReference>
<dbReference type="NCBIfam" id="NF033594">
    <property type="entry name" value="transpos_ISNCY_2"/>
    <property type="match status" value="1"/>
</dbReference>
<evidence type="ECO:0000256" key="1">
    <source>
        <dbReference type="SAM" id="MobiDB-lite"/>
    </source>
</evidence>
<dbReference type="InterPro" id="IPR001584">
    <property type="entry name" value="Integrase_cat-core"/>
</dbReference>
<evidence type="ECO:0000313" key="3">
    <source>
        <dbReference type="EMBL" id="MPW23978.1"/>
    </source>
</evidence>
<dbReference type="InterPro" id="IPR012337">
    <property type="entry name" value="RNaseH-like_sf"/>
</dbReference>
<dbReference type="InterPro" id="IPR036397">
    <property type="entry name" value="RNaseH_sf"/>
</dbReference>
<dbReference type="InterPro" id="IPR009057">
    <property type="entry name" value="Homeodomain-like_sf"/>
</dbReference>
<name>A0A7X1NLU9_9BURK</name>
<reference evidence="3 4" key="1">
    <citation type="submission" date="2019-10" db="EMBL/GenBank/DDBJ databases">
        <title>Paraburkholderia sp. isolated from nodules of Mimosa pudica from Brazilian Atlantic Forest soils.</title>
        <authorList>
            <person name="Paulitsch F."/>
            <person name="Hungria M."/>
            <person name="Dall'Agnol R."/>
        </authorList>
    </citation>
    <scope>NUCLEOTIDE SEQUENCE [LARGE SCALE GENOMIC DNA]</scope>
    <source>
        <strain evidence="3 4">CNPSo 3157</strain>
    </source>
</reference>
<organism evidence="3 4">
    <name type="scientific">Paraburkholderia franconis</name>
    <dbReference type="NCBI Taxonomy" id="2654983"/>
    <lineage>
        <taxon>Bacteria</taxon>
        <taxon>Pseudomonadati</taxon>
        <taxon>Pseudomonadota</taxon>
        <taxon>Betaproteobacteria</taxon>
        <taxon>Burkholderiales</taxon>
        <taxon>Burkholderiaceae</taxon>
        <taxon>Paraburkholderia</taxon>
    </lineage>
</organism>
<dbReference type="Pfam" id="PF13565">
    <property type="entry name" value="HTH_32"/>
    <property type="match status" value="1"/>
</dbReference>
<keyword evidence="4" id="KW-1185">Reference proteome</keyword>
<evidence type="ECO:0000313" key="4">
    <source>
        <dbReference type="Proteomes" id="UP000484381"/>
    </source>
</evidence>
<gene>
    <name evidence="3" type="ORF">GCT13_46765</name>
</gene>